<dbReference type="AlphaFoldDB" id="A0A316TNG1"/>
<sequence>MIAAFLLVLSAIVFQGDLGLFISVSSFLIVIGGVLSVTVVNYSLGELKNAWVSLFENLKNSEIDLRTDIELMNMFARKVRREGMLAVEEDIQNIEDSFLRNGFMFVLDGMQKDTLNSILNDQLENTERTMEKSVRILASMADYSPAFGMIGTVIGLILMLQNIQDPESLGIGLAIALLTTLYGTIFANMIFLPLSGKLDNLSEKHITKRQMYKAAIISIVDEENPRIMENKMLNFLPPSERAEYMAYFDKNSFDKNREEKIYEKWKNYQNKSWQNLVADLATG</sequence>
<evidence type="ECO:0000256" key="5">
    <source>
        <dbReference type="ARBA" id="ARBA00022692"/>
    </source>
</evidence>
<evidence type="ECO:0000256" key="2">
    <source>
        <dbReference type="ARBA" id="ARBA00008038"/>
    </source>
</evidence>
<evidence type="ECO:0000259" key="10">
    <source>
        <dbReference type="Pfam" id="PF01618"/>
    </source>
</evidence>
<keyword evidence="3" id="KW-0813">Transport</keyword>
<comment type="similarity">
    <text evidence="2">Belongs to the MotA family.</text>
</comment>
<dbReference type="GO" id="GO:0005886">
    <property type="term" value="C:plasma membrane"/>
    <property type="evidence" value="ECO:0007669"/>
    <property type="project" value="UniProtKB-SubCell"/>
</dbReference>
<keyword evidence="12" id="KW-1185">Reference proteome</keyword>
<accession>A0A316TNG1</accession>
<name>A0A316TNG1_9BACT</name>
<keyword evidence="8 9" id="KW-0472">Membrane</keyword>
<evidence type="ECO:0000313" key="12">
    <source>
        <dbReference type="Proteomes" id="UP000245533"/>
    </source>
</evidence>
<dbReference type="GO" id="GO:0006935">
    <property type="term" value="P:chemotaxis"/>
    <property type="evidence" value="ECO:0007669"/>
    <property type="project" value="InterPro"/>
</dbReference>
<feature type="transmembrane region" description="Helical" evidence="9">
    <location>
        <begin position="25"/>
        <end position="44"/>
    </location>
</feature>
<dbReference type="EMBL" id="QGGB01000011">
    <property type="protein sequence ID" value="PWN05181.1"/>
    <property type="molecule type" value="Genomic_DNA"/>
</dbReference>
<dbReference type="InterPro" id="IPR047055">
    <property type="entry name" value="MotA-like"/>
</dbReference>
<dbReference type="RefSeq" id="WP_109648089.1">
    <property type="nucleotide sequence ID" value="NZ_QGGB01000011.1"/>
</dbReference>
<comment type="subcellular location">
    <subcellularLocation>
        <location evidence="1">Cell membrane</location>
        <topology evidence="1">Multi-pass membrane protein</topology>
    </subcellularLocation>
</comment>
<comment type="caution">
    <text evidence="11">The sequence shown here is derived from an EMBL/GenBank/DDBJ whole genome shotgun (WGS) entry which is preliminary data.</text>
</comment>
<feature type="transmembrane region" description="Helical" evidence="9">
    <location>
        <begin position="169"/>
        <end position="194"/>
    </location>
</feature>
<proteinExistence type="inferred from homology"/>
<reference evidence="11 12" key="1">
    <citation type="submission" date="2018-05" db="EMBL/GenBank/DDBJ databases">
        <title>Rhodohalobacter halophilus gen. nov., sp. nov., a moderately halophilic member of the family Balneolaceae.</title>
        <authorList>
            <person name="Liu Z.-W."/>
        </authorList>
    </citation>
    <scope>NUCLEOTIDE SEQUENCE [LARGE SCALE GENOMIC DNA]</scope>
    <source>
        <strain evidence="11 12">8A47</strain>
    </source>
</reference>
<keyword evidence="7 9" id="KW-1133">Transmembrane helix</keyword>
<evidence type="ECO:0000256" key="6">
    <source>
        <dbReference type="ARBA" id="ARBA00022779"/>
    </source>
</evidence>
<organism evidence="11 12">
    <name type="scientific">Rhodohalobacter mucosus</name>
    <dbReference type="NCBI Taxonomy" id="2079485"/>
    <lineage>
        <taxon>Bacteria</taxon>
        <taxon>Pseudomonadati</taxon>
        <taxon>Balneolota</taxon>
        <taxon>Balneolia</taxon>
        <taxon>Balneolales</taxon>
        <taxon>Balneolaceae</taxon>
        <taxon>Rhodohalobacter</taxon>
    </lineage>
</organism>
<dbReference type="PROSITE" id="PS01307">
    <property type="entry name" value="MOTA"/>
    <property type="match status" value="1"/>
</dbReference>
<gene>
    <name evidence="11" type="ORF">DDZ15_15770</name>
</gene>
<dbReference type="Proteomes" id="UP000245533">
    <property type="component" value="Unassembled WGS sequence"/>
</dbReference>
<feature type="domain" description="MotA/TolQ/ExbB proton channel" evidence="10">
    <location>
        <begin position="92"/>
        <end position="211"/>
    </location>
</feature>
<keyword evidence="6" id="KW-0283">Flagellar rotation</keyword>
<dbReference type="GO" id="GO:0071978">
    <property type="term" value="P:bacterial-type flagellum-dependent swarming motility"/>
    <property type="evidence" value="ECO:0007669"/>
    <property type="project" value="InterPro"/>
</dbReference>
<evidence type="ECO:0000256" key="7">
    <source>
        <dbReference type="ARBA" id="ARBA00022989"/>
    </source>
</evidence>
<keyword evidence="4" id="KW-1003">Cell membrane</keyword>
<keyword evidence="5 9" id="KW-0812">Transmembrane</keyword>
<dbReference type="InterPro" id="IPR002898">
    <property type="entry name" value="MotA_ExbB_proton_chnl"/>
</dbReference>
<evidence type="ECO:0000256" key="1">
    <source>
        <dbReference type="ARBA" id="ARBA00004651"/>
    </source>
</evidence>
<evidence type="ECO:0000256" key="3">
    <source>
        <dbReference type="ARBA" id="ARBA00022448"/>
    </source>
</evidence>
<dbReference type="PANTHER" id="PTHR30433">
    <property type="entry name" value="CHEMOTAXIS PROTEIN MOTA"/>
    <property type="match status" value="1"/>
</dbReference>
<feature type="transmembrane region" description="Helical" evidence="9">
    <location>
        <begin position="143"/>
        <end position="163"/>
    </location>
</feature>
<evidence type="ECO:0000256" key="8">
    <source>
        <dbReference type="ARBA" id="ARBA00023136"/>
    </source>
</evidence>
<dbReference type="Pfam" id="PF01618">
    <property type="entry name" value="MotA_ExbB"/>
    <property type="match status" value="1"/>
</dbReference>
<evidence type="ECO:0000256" key="4">
    <source>
        <dbReference type="ARBA" id="ARBA00022475"/>
    </source>
</evidence>
<dbReference type="InterPro" id="IPR000540">
    <property type="entry name" value="Flag_MotA_CS"/>
</dbReference>
<evidence type="ECO:0000256" key="9">
    <source>
        <dbReference type="SAM" id="Phobius"/>
    </source>
</evidence>
<protein>
    <submittedName>
        <fullName evidence="11">Motility protein A</fullName>
    </submittedName>
</protein>
<dbReference type="OrthoDB" id="9806929at2"/>
<evidence type="ECO:0000313" key="11">
    <source>
        <dbReference type="EMBL" id="PWN05181.1"/>
    </source>
</evidence>
<dbReference type="PANTHER" id="PTHR30433:SF2">
    <property type="entry name" value="MOTILITY PROTEIN A"/>
    <property type="match status" value="1"/>
</dbReference>